<evidence type="ECO:0000256" key="7">
    <source>
        <dbReference type="ARBA" id="ARBA00022741"/>
    </source>
</evidence>
<dbReference type="InterPro" id="IPR041027">
    <property type="entry name" value="FtsK_alpha"/>
</dbReference>
<feature type="transmembrane region" description="Helical" evidence="17">
    <location>
        <begin position="142"/>
        <end position="161"/>
    </location>
</feature>
<evidence type="ECO:0000256" key="6">
    <source>
        <dbReference type="ARBA" id="ARBA00022692"/>
    </source>
</evidence>
<sequence>MSFPLGSLLGGPDESRAASEAAAPAKPTRRQAPKREPAPPSAASRLLRTPLWLALTALVLALLVLAMATHDLRDAAFSTSGQRELVHNRIGGFGAWVSDGLLFIFGFSAWWLPLLALRAWLRSLAGLLRHDVAPVPRWSQRARWWAGVLLLIGASCALEWSRLYAVEARLPGHAGGLLGYTLGPVGMKGLGFAGSGVVWIVLLLTGMSWAFRFSWGHLAERIGERIEQLREQRIEKREIKADQKAGELAVKEREQEVEVERQIERQVEAEHAPLVIEAPVVEVPQSTRVAKERQQTLFVDAGDAKLPQVDLLDAAPGRQETVTPESLEMTSRLIEKKLRDFGVEVHVVAASPGPVITRYEIEPATGVKGSQIVGLAKDLARSLSLVSIRVVETIPGKNYMALELPNARRQTIRLSEILGSQVYADAASQLTMGLGKDIIGLPIVADLAKMPHCLVAGTTGSGKSVGINAMILSLLYKAEARDVRLILIDPKMLEMSVYEGIPHLLAPVVTDMKQASNALNWCVGEMERRYKLMSKMGVRNLAGYNKKIDEAKANGISIPNPFALNNEEPEPLERLPFIVVVIDELADLMMVVGKKIEELIARLAQKARAAGIHLILATQRPSVDVITGLIKANIPTRLSFQVSSKIDSRTILDQMGAEALLGMGDMLYMPSGTGLPIRVHGAFVSDDEVHRVVEYIKSQGEPNYIEGILEGGVLDGIDGEAPAPGEASGEQDPMYDQAVAIVLQHRKASISLVQRHLRIGYNRAARLLEQMENSGLVGALAANGSRELIVPKRDE</sequence>
<dbReference type="InterPro" id="IPR018541">
    <property type="entry name" value="Ftsk_gamma"/>
</dbReference>
<keyword evidence="7 15" id="KW-0547">Nucleotide-binding</keyword>
<dbReference type="EMBL" id="JAVDXU010000004">
    <property type="protein sequence ID" value="MDR7272292.1"/>
    <property type="molecule type" value="Genomic_DNA"/>
</dbReference>
<dbReference type="Proteomes" id="UP001180453">
    <property type="component" value="Unassembled WGS sequence"/>
</dbReference>
<dbReference type="PANTHER" id="PTHR22683:SF41">
    <property type="entry name" value="DNA TRANSLOCASE FTSK"/>
    <property type="match status" value="1"/>
</dbReference>
<dbReference type="SUPFAM" id="SSF52540">
    <property type="entry name" value="P-loop containing nucleoside triphosphate hydrolases"/>
    <property type="match status" value="1"/>
</dbReference>
<feature type="binding site" evidence="15">
    <location>
        <begin position="457"/>
        <end position="464"/>
    </location>
    <ligand>
        <name>ATP</name>
        <dbReference type="ChEBI" id="CHEBI:30616"/>
    </ligand>
</feature>
<evidence type="ECO:0000256" key="12">
    <source>
        <dbReference type="ARBA" id="ARBA00023136"/>
    </source>
</evidence>
<accession>A0ABU1YTU1</accession>
<dbReference type="Pfam" id="PF01580">
    <property type="entry name" value="FtsK_SpoIIIE"/>
    <property type="match status" value="1"/>
</dbReference>
<comment type="similarity">
    <text evidence="3">Belongs to the FtsK/SpoIIIE/SftA family.</text>
</comment>
<evidence type="ECO:0000256" key="2">
    <source>
        <dbReference type="ARBA" id="ARBA00004651"/>
    </source>
</evidence>
<evidence type="ECO:0000313" key="20">
    <source>
        <dbReference type="Proteomes" id="UP001180453"/>
    </source>
</evidence>
<dbReference type="PANTHER" id="PTHR22683">
    <property type="entry name" value="SPORULATION PROTEIN RELATED"/>
    <property type="match status" value="1"/>
</dbReference>
<dbReference type="PROSITE" id="PS50901">
    <property type="entry name" value="FTSK"/>
    <property type="match status" value="1"/>
</dbReference>
<keyword evidence="4" id="KW-1003">Cell membrane</keyword>
<evidence type="ECO:0000256" key="17">
    <source>
        <dbReference type="SAM" id="Phobius"/>
    </source>
</evidence>
<keyword evidence="6 17" id="KW-0812">Transmembrane</keyword>
<evidence type="ECO:0000256" key="15">
    <source>
        <dbReference type="PROSITE-ProRule" id="PRU00289"/>
    </source>
</evidence>
<dbReference type="Gene3D" id="3.30.980.40">
    <property type="match status" value="1"/>
</dbReference>
<evidence type="ECO:0000256" key="10">
    <source>
        <dbReference type="ARBA" id="ARBA00022989"/>
    </source>
</evidence>
<comment type="subcellular location">
    <subcellularLocation>
        <location evidence="1">Cell inner membrane</location>
    </subcellularLocation>
    <subcellularLocation>
        <location evidence="2">Cell membrane</location>
        <topology evidence="2">Multi-pass membrane protein</topology>
    </subcellularLocation>
</comment>
<evidence type="ECO:0000256" key="9">
    <source>
        <dbReference type="ARBA" id="ARBA00022840"/>
    </source>
</evidence>
<dbReference type="Pfam" id="PF09397">
    <property type="entry name" value="FtsK_gamma"/>
    <property type="match status" value="1"/>
</dbReference>
<evidence type="ECO:0000259" key="18">
    <source>
        <dbReference type="PROSITE" id="PS50901"/>
    </source>
</evidence>
<keyword evidence="8" id="KW-0159">Chromosome partition</keyword>
<keyword evidence="9 15" id="KW-0067">ATP-binding</keyword>
<evidence type="ECO:0000256" key="13">
    <source>
        <dbReference type="ARBA" id="ARBA00023306"/>
    </source>
</evidence>
<evidence type="ECO:0000256" key="11">
    <source>
        <dbReference type="ARBA" id="ARBA00023125"/>
    </source>
</evidence>
<evidence type="ECO:0000313" key="19">
    <source>
        <dbReference type="EMBL" id="MDR7272292.1"/>
    </source>
</evidence>
<evidence type="ECO:0000256" key="5">
    <source>
        <dbReference type="ARBA" id="ARBA00022618"/>
    </source>
</evidence>
<evidence type="ECO:0000256" key="16">
    <source>
        <dbReference type="SAM" id="MobiDB-lite"/>
    </source>
</evidence>
<dbReference type="Pfam" id="PF13491">
    <property type="entry name" value="FtsK_4TM"/>
    <property type="match status" value="1"/>
</dbReference>
<name>A0ABU1YTU1_ROSSA</name>
<dbReference type="RefSeq" id="WP_310271143.1">
    <property type="nucleotide sequence ID" value="NZ_JAVDXU010000004.1"/>
</dbReference>
<keyword evidence="13" id="KW-0131">Cell cycle</keyword>
<dbReference type="InterPro" id="IPR025199">
    <property type="entry name" value="FtsK_4TM"/>
</dbReference>
<comment type="caution">
    <text evidence="19">The sequence shown here is derived from an EMBL/GenBank/DDBJ whole genome shotgun (WGS) entry which is preliminary data.</text>
</comment>
<dbReference type="CDD" id="cd01127">
    <property type="entry name" value="TrwB_TraG_TraD_VirD4"/>
    <property type="match status" value="1"/>
</dbReference>
<evidence type="ECO:0000256" key="3">
    <source>
        <dbReference type="ARBA" id="ARBA00006474"/>
    </source>
</evidence>
<dbReference type="SMART" id="SM00843">
    <property type="entry name" value="Ftsk_gamma"/>
    <property type="match status" value="1"/>
</dbReference>
<dbReference type="Gene3D" id="3.40.50.300">
    <property type="entry name" value="P-loop containing nucleotide triphosphate hydrolases"/>
    <property type="match status" value="1"/>
</dbReference>
<feature type="region of interest" description="Disordered" evidence="16">
    <location>
        <begin position="1"/>
        <end position="42"/>
    </location>
</feature>
<gene>
    <name evidence="19" type="ORF">J2X20_004966</name>
</gene>
<feature type="domain" description="FtsK" evidence="18">
    <location>
        <begin position="440"/>
        <end position="649"/>
    </location>
</feature>
<feature type="transmembrane region" description="Helical" evidence="17">
    <location>
        <begin position="51"/>
        <end position="69"/>
    </location>
</feature>
<organism evidence="19 20">
    <name type="scientific">Roseateles saccharophilus</name>
    <name type="common">Pseudomonas saccharophila</name>
    <dbReference type="NCBI Taxonomy" id="304"/>
    <lineage>
        <taxon>Bacteria</taxon>
        <taxon>Pseudomonadati</taxon>
        <taxon>Pseudomonadota</taxon>
        <taxon>Betaproteobacteria</taxon>
        <taxon>Burkholderiales</taxon>
        <taxon>Sphaerotilaceae</taxon>
        <taxon>Roseateles</taxon>
    </lineage>
</organism>
<dbReference type="InterPro" id="IPR036388">
    <property type="entry name" value="WH-like_DNA-bd_sf"/>
</dbReference>
<feature type="transmembrane region" description="Helical" evidence="17">
    <location>
        <begin position="190"/>
        <end position="211"/>
    </location>
</feature>
<reference evidence="19 20" key="1">
    <citation type="submission" date="2023-07" db="EMBL/GenBank/DDBJ databases">
        <title>Sorghum-associated microbial communities from plants grown in Nebraska, USA.</title>
        <authorList>
            <person name="Schachtman D."/>
        </authorList>
    </citation>
    <scope>NUCLEOTIDE SEQUENCE [LARGE SCALE GENOMIC DNA]</scope>
    <source>
        <strain evidence="19 20">BE314</strain>
    </source>
</reference>
<dbReference type="InterPro" id="IPR027417">
    <property type="entry name" value="P-loop_NTPase"/>
</dbReference>
<feature type="transmembrane region" description="Helical" evidence="17">
    <location>
        <begin position="101"/>
        <end position="121"/>
    </location>
</feature>
<dbReference type="Gene3D" id="1.10.10.10">
    <property type="entry name" value="Winged helix-like DNA-binding domain superfamily/Winged helix DNA-binding domain"/>
    <property type="match status" value="1"/>
</dbReference>
<keyword evidence="20" id="KW-1185">Reference proteome</keyword>
<evidence type="ECO:0000256" key="14">
    <source>
        <dbReference type="ARBA" id="ARBA00024784"/>
    </source>
</evidence>
<evidence type="ECO:0000256" key="1">
    <source>
        <dbReference type="ARBA" id="ARBA00004533"/>
    </source>
</evidence>
<comment type="function">
    <text evidence="14">Essential cell division protein that coordinates cell division and chromosome segregation. The N-terminus is involved in assembly of the cell-division machinery. The C-terminus functions as a DNA motor that moves dsDNA in an ATP-dependent manner towards the dif recombination site, which is located within the replication terminus region. Translocation stops specifically at Xer-dif sites, where FtsK interacts with the Xer recombinase, allowing activation of chromosome unlinking by recombination. FtsK orienting polar sequences (KOPS) guide the direction of DNA translocation. FtsK can remove proteins from DNA as it translocates, but translocation stops specifically at XerCD-dif site, thereby preventing removal of XerC and XerD from dif.</text>
</comment>
<keyword evidence="10 17" id="KW-1133">Transmembrane helix</keyword>
<keyword evidence="11" id="KW-0238">DNA-binding</keyword>
<dbReference type="SUPFAM" id="SSF46785">
    <property type="entry name" value="Winged helix' DNA-binding domain"/>
    <property type="match status" value="1"/>
</dbReference>
<protein>
    <submittedName>
        <fullName evidence="19">S-DNA-T family DNA segregation ATPase FtsK/SpoIIIE</fullName>
    </submittedName>
</protein>
<dbReference type="Pfam" id="PF17854">
    <property type="entry name" value="FtsK_alpha"/>
    <property type="match status" value="1"/>
</dbReference>
<evidence type="ECO:0000256" key="8">
    <source>
        <dbReference type="ARBA" id="ARBA00022829"/>
    </source>
</evidence>
<dbReference type="InterPro" id="IPR002543">
    <property type="entry name" value="FtsK_dom"/>
</dbReference>
<proteinExistence type="inferred from homology"/>
<keyword evidence="5" id="KW-0132">Cell division</keyword>
<evidence type="ECO:0000256" key="4">
    <source>
        <dbReference type="ARBA" id="ARBA00022475"/>
    </source>
</evidence>
<dbReference type="InterPro" id="IPR050206">
    <property type="entry name" value="FtsK/SpoIIIE/SftA"/>
</dbReference>
<keyword evidence="12 17" id="KW-0472">Membrane</keyword>
<dbReference type="InterPro" id="IPR036390">
    <property type="entry name" value="WH_DNA-bd_sf"/>
</dbReference>